<keyword evidence="6" id="KW-1185">Reference proteome</keyword>
<dbReference type="SUPFAM" id="SSF48150">
    <property type="entry name" value="DNA-glycosylase"/>
    <property type="match status" value="1"/>
</dbReference>
<protein>
    <recommendedName>
        <fullName evidence="4">HhH-GPD domain-containing protein</fullName>
    </recommendedName>
</protein>
<dbReference type="EMBL" id="PEDP01000634">
    <property type="protein sequence ID" value="POS85350.1"/>
    <property type="molecule type" value="Genomic_DNA"/>
</dbReference>
<dbReference type="CDD" id="cd00056">
    <property type="entry name" value="ENDO3c"/>
    <property type="match status" value="1"/>
</dbReference>
<proteinExistence type="inferred from homology"/>
<dbReference type="GO" id="GO:0032993">
    <property type="term" value="C:protein-DNA complex"/>
    <property type="evidence" value="ECO:0007669"/>
    <property type="project" value="TreeGrafter"/>
</dbReference>
<dbReference type="Gene3D" id="1.10.340.30">
    <property type="entry name" value="Hypothetical protein, domain 2"/>
    <property type="match status" value="1"/>
</dbReference>
<evidence type="ECO:0000256" key="2">
    <source>
        <dbReference type="ARBA" id="ARBA00022763"/>
    </source>
</evidence>
<dbReference type="SMART" id="SM00478">
    <property type="entry name" value="ENDO3c"/>
    <property type="match status" value="1"/>
</dbReference>
<evidence type="ECO:0000313" key="5">
    <source>
        <dbReference type="EMBL" id="POS85350.1"/>
    </source>
</evidence>
<gene>
    <name evidence="5" type="ORF">EPUL_000708</name>
</gene>
<reference evidence="5 6" key="1">
    <citation type="submission" date="2017-10" db="EMBL/GenBank/DDBJ databases">
        <title>Development of genomic resources for the powdery mildew, Erysiphe pulchra.</title>
        <authorList>
            <person name="Wadl P.A."/>
            <person name="Mack B.M."/>
            <person name="Moore G."/>
            <person name="Beltz S.B."/>
        </authorList>
    </citation>
    <scope>NUCLEOTIDE SEQUENCE [LARGE SCALE GENOMIC DNA]</scope>
    <source>
        <strain evidence="5">Cflorida</strain>
    </source>
</reference>
<sequence>MLCRRSTRIGKRNQLTDIPVTIKVLEKINKSKHNRSDTFKETCSDKSLSSIKKRKTKSIFSIDAITEQPRITSYNAENEPRCKQNLSSVETIADEENGSGSLEKSSENYPKTLIQEALASKSLIEEANAYLIQVEPKLKPIIEQNFCHLFSPEGLLQEVEPFAALTNSIISQQVSSAAAKSIKRKFISLFNRDNIDETKHSFPTPSLVSAFSIETLKTAGLTQRKAEYIKGLASKFENGELNKAMLFSASFDEIFDKLIKIRGLGKWSIEMFACFCLKRIDIFSTQDIGIQRGMAILLGRDVAKLRKTKGKWRYITEKEMEEMANKFRPYRYAFLPINSLPCFQKFRITTMHTYTYTLPLGVFSCGILGE</sequence>
<dbReference type="InterPro" id="IPR003265">
    <property type="entry name" value="HhH-GPD_domain"/>
</dbReference>
<evidence type="ECO:0000256" key="1">
    <source>
        <dbReference type="ARBA" id="ARBA00010817"/>
    </source>
</evidence>
<dbReference type="Proteomes" id="UP000237438">
    <property type="component" value="Unassembled WGS sequence"/>
</dbReference>
<dbReference type="AlphaFoldDB" id="A0A2S4PTI6"/>
<evidence type="ECO:0000313" key="6">
    <source>
        <dbReference type="Proteomes" id="UP000237438"/>
    </source>
</evidence>
<dbReference type="STRING" id="225359.A0A2S4PTI6"/>
<dbReference type="Pfam" id="PF00730">
    <property type="entry name" value="HhH-GPD"/>
    <property type="match status" value="1"/>
</dbReference>
<dbReference type="GO" id="GO:0006307">
    <property type="term" value="P:DNA alkylation repair"/>
    <property type="evidence" value="ECO:0007669"/>
    <property type="project" value="TreeGrafter"/>
</dbReference>
<keyword evidence="3" id="KW-0234">DNA repair</keyword>
<dbReference type="PANTHER" id="PTHR43003">
    <property type="entry name" value="DNA-3-METHYLADENINE GLYCOSYLASE"/>
    <property type="match status" value="1"/>
</dbReference>
<dbReference type="GO" id="GO:0006285">
    <property type="term" value="P:base-excision repair, AP site formation"/>
    <property type="evidence" value="ECO:0007669"/>
    <property type="project" value="UniProtKB-ARBA"/>
</dbReference>
<comment type="caution">
    <text evidence="5">The sequence shown here is derived from an EMBL/GenBank/DDBJ whole genome shotgun (WGS) entry which is preliminary data.</text>
</comment>
<dbReference type="PANTHER" id="PTHR43003:SF5">
    <property type="entry name" value="DNA-3-METHYLADENINE GLYCOSYLASE"/>
    <property type="match status" value="1"/>
</dbReference>
<dbReference type="GO" id="GO:0008725">
    <property type="term" value="F:DNA-3-methyladenine glycosylase activity"/>
    <property type="evidence" value="ECO:0007669"/>
    <property type="project" value="TreeGrafter"/>
</dbReference>
<feature type="domain" description="HhH-GPD" evidence="4">
    <location>
        <begin position="170"/>
        <end position="330"/>
    </location>
</feature>
<dbReference type="Gene3D" id="1.10.1670.40">
    <property type="match status" value="1"/>
</dbReference>
<name>A0A2S4PTI6_9PEZI</name>
<dbReference type="InterPro" id="IPR011257">
    <property type="entry name" value="DNA_glycosylase"/>
</dbReference>
<evidence type="ECO:0000256" key="3">
    <source>
        <dbReference type="ARBA" id="ARBA00023204"/>
    </source>
</evidence>
<dbReference type="GO" id="GO:0032131">
    <property type="term" value="F:alkylated DNA binding"/>
    <property type="evidence" value="ECO:0007669"/>
    <property type="project" value="TreeGrafter"/>
</dbReference>
<dbReference type="GO" id="GO:0005634">
    <property type="term" value="C:nucleus"/>
    <property type="evidence" value="ECO:0007669"/>
    <property type="project" value="TreeGrafter"/>
</dbReference>
<accession>A0A2S4PTI6</accession>
<dbReference type="OrthoDB" id="415889at2759"/>
<dbReference type="InterPro" id="IPR051912">
    <property type="entry name" value="Alkylbase_DNA_Glycosylase/TA"/>
</dbReference>
<dbReference type="GO" id="GO:0043916">
    <property type="term" value="F:DNA-7-methylguanine glycosylase activity"/>
    <property type="evidence" value="ECO:0007669"/>
    <property type="project" value="TreeGrafter"/>
</dbReference>
<organism evidence="5 6">
    <name type="scientific">Erysiphe pulchra</name>
    <dbReference type="NCBI Taxonomy" id="225359"/>
    <lineage>
        <taxon>Eukaryota</taxon>
        <taxon>Fungi</taxon>
        <taxon>Dikarya</taxon>
        <taxon>Ascomycota</taxon>
        <taxon>Pezizomycotina</taxon>
        <taxon>Leotiomycetes</taxon>
        <taxon>Erysiphales</taxon>
        <taxon>Erysiphaceae</taxon>
        <taxon>Erysiphe</taxon>
    </lineage>
</organism>
<dbReference type="FunFam" id="1.10.340.30:FF:000004">
    <property type="entry name" value="DNA-3-methyladenine glycosylase II"/>
    <property type="match status" value="1"/>
</dbReference>
<evidence type="ECO:0000259" key="4">
    <source>
        <dbReference type="SMART" id="SM00478"/>
    </source>
</evidence>
<keyword evidence="2" id="KW-0227">DNA damage</keyword>
<comment type="similarity">
    <text evidence="1">Belongs to the alkylbase DNA glycosidase AlkA family.</text>
</comment>